<dbReference type="CDD" id="cd00067">
    <property type="entry name" value="GAL4"/>
    <property type="match status" value="1"/>
</dbReference>
<organism evidence="6 7">
    <name type="scientific">Wickerhamomyces anomalus (strain ATCC 58044 / CBS 1984 / NCYC 433 / NRRL Y-366-8)</name>
    <name type="common">Yeast</name>
    <name type="synonym">Hansenula anomala</name>
    <dbReference type="NCBI Taxonomy" id="683960"/>
    <lineage>
        <taxon>Eukaryota</taxon>
        <taxon>Fungi</taxon>
        <taxon>Dikarya</taxon>
        <taxon>Ascomycota</taxon>
        <taxon>Saccharomycotina</taxon>
        <taxon>Saccharomycetes</taxon>
        <taxon>Phaffomycetales</taxon>
        <taxon>Wickerhamomycetaceae</taxon>
        <taxon>Wickerhamomyces</taxon>
    </lineage>
</organism>
<reference evidence="6 7" key="1">
    <citation type="journal article" date="2016" name="Proc. Natl. Acad. Sci. U.S.A.">
        <title>Comparative genomics of biotechnologically important yeasts.</title>
        <authorList>
            <person name="Riley R."/>
            <person name="Haridas S."/>
            <person name="Wolfe K.H."/>
            <person name="Lopes M.R."/>
            <person name="Hittinger C.T."/>
            <person name="Goeker M."/>
            <person name="Salamov A.A."/>
            <person name="Wisecaver J.H."/>
            <person name="Long T.M."/>
            <person name="Calvey C.H."/>
            <person name="Aerts A.L."/>
            <person name="Barry K.W."/>
            <person name="Choi C."/>
            <person name="Clum A."/>
            <person name="Coughlan A.Y."/>
            <person name="Deshpande S."/>
            <person name="Douglass A.P."/>
            <person name="Hanson S.J."/>
            <person name="Klenk H.-P."/>
            <person name="LaButti K.M."/>
            <person name="Lapidus A."/>
            <person name="Lindquist E.A."/>
            <person name="Lipzen A.M."/>
            <person name="Meier-Kolthoff J.P."/>
            <person name="Ohm R.A."/>
            <person name="Otillar R.P."/>
            <person name="Pangilinan J.L."/>
            <person name="Peng Y."/>
            <person name="Rokas A."/>
            <person name="Rosa C.A."/>
            <person name="Scheuner C."/>
            <person name="Sibirny A.A."/>
            <person name="Slot J.C."/>
            <person name="Stielow J.B."/>
            <person name="Sun H."/>
            <person name="Kurtzman C.P."/>
            <person name="Blackwell M."/>
            <person name="Grigoriev I.V."/>
            <person name="Jeffries T.W."/>
        </authorList>
    </citation>
    <scope>NUCLEOTIDE SEQUENCE [LARGE SCALE GENOMIC DNA]</scope>
    <source>
        <strain evidence="7">ATCC 58044 / CBS 1984 / NCYC 433 / NRRL Y-366-8</strain>
    </source>
</reference>
<evidence type="ECO:0000256" key="2">
    <source>
        <dbReference type="ARBA" id="ARBA00023125"/>
    </source>
</evidence>
<dbReference type="PANTHER" id="PTHR31069">
    <property type="entry name" value="OLEATE-ACTIVATED TRANSCRIPTION FACTOR 1-RELATED"/>
    <property type="match status" value="1"/>
</dbReference>
<dbReference type="RefSeq" id="XP_019036462.1">
    <property type="nucleotide sequence ID" value="XM_019183923.1"/>
</dbReference>
<proteinExistence type="predicted"/>
<dbReference type="GO" id="GO:0008270">
    <property type="term" value="F:zinc ion binding"/>
    <property type="evidence" value="ECO:0007669"/>
    <property type="project" value="InterPro"/>
</dbReference>
<keyword evidence="3" id="KW-0804">Transcription</keyword>
<dbReference type="GO" id="GO:0000978">
    <property type="term" value="F:RNA polymerase II cis-regulatory region sequence-specific DNA binding"/>
    <property type="evidence" value="ECO:0007669"/>
    <property type="project" value="TreeGrafter"/>
</dbReference>
<dbReference type="GO" id="GO:0000981">
    <property type="term" value="F:DNA-binding transcription factor activity, RNA polymerase II-specific"/>
    <property type="evidence" value="ECO:0007669"/>
    <property type="project" value="InterPro"/>
</dbReference>
<dbReference type="Gene3D" id="4.10.240.10">
    <property type="entry name" value="Zn(2)-C6 fungal-type DNA-binding domain"/>
    <property type="match status" value="1"/>
</dbReference>
<dbReference type="GeneID" id="30201169"/>
<evidence type="ECO:0000313" key="7">
    <source>
        <dbReference type="Proteomes" id="UP000094112"/>
    </source>
</evidence>
<dbReference type="InterPro" id="IPR001138">
    <property type="entry name" value="Zn2Cys6_DnaBD"/>
</dbReference>
<evidence type="ECO:0000313" key="6">
    <source>
        <dbReference type="EMBL" id="ODQ57255.1"/>
    </source>
</evidence>
<dbReference type="EMBL" id="KV454214">
    <property type="protein sequence ID" value="ODQ57255.1"/>
    <property type="molecule type" value="Genomic_DNA"/>
</dbReference>
<evidence type="ECO:0000259" key="5">
    <source>
        <dbReference type="PROSITE" id="PS50048"/>
    </source>
</evidence>
<keyword evidence="1" id="KW-0805">Transcription regulation</keyword>
<dbReference type="InterPro" id="IPR036864">
    <property type="entry name" value="Zn2-C6_fun-type_DNA-bd_sf"/>
</dbReference>
<dbReference type="Pfam" id="PF00172">
    <property type="entry name" value="Zn_clus"/>
    <property type="match status" value="1"/>
</dbReference>
<keyword evidence="4" id="KW-0539">Nucleus</keyword>
<dbReference type="OrthoDB" id="3980493at2759"/>
<keyword evidence="7" id="KW-1185">Reference proteome</keyword>
<name>A0A1E3NVW3_WICAA</name>
<dbReference type="PROSITE" id="PS50048">
    <property type="entry name" value="ZN2_CY6_FUNGAL_2"/>
    <property type="match status" value="1"/>
</dbReference>
<dbReference type="SMART" id="SM00066">
    <property type="entry name" value="GAL4"/>
    <property type="match status" value="1"/>
</dbReference>
<dbReference type="GO" id="GO:0005634">
    <property type="term" value="C:nucleus"/>
    <property type="evidence" value="ECO:0007669"/>
    <property type="project" value="TreeGrafter"/>
</dbReference>
<dbReference type="SUPFAM" id="SSF57701">
    <property type="entry name" value="Zn2/Cys6 DNA-binding domain"/>
    <property type="match status" value="1"/>
</dbReference>
<dbReference type="Proteomes" id="UP000094112">
    <property type="component" value="Unassembled WGS sequence"/>
</dbReference>
<evidence type="ECO:0000256" key="1">
    <source>
        <dbReference type="ARBA" id="ARBA00023015"/>
    </source>
</evidence>
<evidence type="ECO:0000256" key="3">
    <source>
        <dbReference type="ARBA" id="ARBA00023163"/>
    </source>
</evidence>
<dbReference type="InterPro" id="IPR050675">
    <property type="entry name" value="OAF3"/>
</dbReference>
<accession>A0A1E3NVW3</accession>
<dbReference type="PANTHER" id="PTHR31069:SF12">
    <property type="entry name" value="TRANSCRIPTION FACTOR DOMAIN-CONTAINING PROTEIN"/>
    <property type="match status" value="1"/>
</dbReference>
<dbReference type="GO" id="GO:0045944">
    <property type="term" value="P:positive regulation of transcription by RNA polymerase II"/>
    <property type="evidence" value="ECO:0007669"/>
    <property type="project" value="TreeGrafter"/>
</dbReference>
<feature type="domain" description="Zn(2)-C6 fungal-type" evidence="5">
    <location>
        <begin position="5"/>
        <end position="38"/>
    </location>
</feature>
<gene>
    <name evidence="6" type="ORF">WICANDRAFT_65512</name>
</gene>
<keyword evidence="2" id="KW-0238">DNA-binding</keyword>
<evidence type="ECO:0000256" key="4">
    <source>
        <dbReference type="ARBA" id="ARBA00023242"/>
    </source>
</evidence>
<dbReference type="AlphaFoldDB" id="A0A1E3NVW3"/>
<protein>
    <recommendedName>
        <fullName evidence="5">Zn(2)-C6 fungal-type domain-containing protein</fullName>
    </recommendedName>
</protein>
<sequence length="836" mass="96726">MKPTACTGCRLRRRKCNRESPICSSCKELNIPQELCIYRELNSNTKTCSSKIKLKEVQGERRKLIRQKFELKRVAEIQRDVQARSYRYRFNSKKRSAYSKIHGDEYQSESKSTRSFINNLDGASLVPKSLDSKSKVGSISWGSLMSAEPNMKVVLSKMDQIIQNQRDQSTQIKTKYEIPASDQTLLLSKLRSKVLSLSLELEPPGDYSLIQDLFRNIEKNLPKEQVFRAAIQHQFNVCPYEFVPWVSQDEDAYFQKLKKVIKFEEDGQPKITINLPGDASLVLDLAFVISYLIFPAYHRSQLNMTEKNLNPYLFVDYSKILMDIHSQLVTHNSRDQSSIFPDLSFEMLQAKQYSSFFDRYTPQGRHNAKDPLDKFNNLRQLISVARMLNLNQDIDVFYADKSSGYRSSMKTMWYFLVFVDIMESLETGLPPKIEPSEILRYEDHTNFATESIITMNRVLYKYNSMDLDDIEDPDEFIFIIENEFIGDLMTLLETEYGSIVDDLNKLKSYDFDDTSFAPSFMLSASVLPMRFNIYSLMQSLYFLCFKKIESFDKFSKRSQKFSILSMKYSSLIIYLSGEFFALYDGLLSHPNCYDYGVLESVIACFPHLSLAVRRVYICAGGRFFEGLPINKTSAINNLLHGKSTNESQLLKEIQLKKEYQVLFSIEDLEDHSVDNNEEELFGKYSMLLNHKYMIFSFSQVMRGISNGLFKENSNMKIAKFNHIVFYLLKLMSFFLNSSFTSDGSPIEKENLFMGLARPSSPSKVGQSNQENEFDFGELFERSINTSSNHFDFESFFNISPGLYQSSDIDQFLMSESGTLTNNFNGEEDYIDPLNPF</sequence>